<evidence type="ECO:0000313" key="2">
    <source>
        <dbReference type="Proteomes" id="UP000176998"/>
    </source>
</evidence>
<reference evidence="1 2" key="1">
    <citation type="submission" date="2016-09" db="EMBL/GenBank/DDBJ databases">
        <authorList>
            <person name="Capua I."/>
            <person name="De Benedictis P."/>
            <person name="Joannis T."/>
            <person name="Lombin L.H."/>
            <person name="Cattoli G."/>
        </authorList>
    </citation>
    <scope>NUCLEOTIDE SEQUENCE [LARGE SCALE GENOMIC DNA]</scope>
    <source>
        <strain evidence="1 2">IMI 309357</strain>
    </source>
</reference>
<keyword evidence="1" id="KW-0808">Transferase</keyword>
<gene>
    <name evidence="1" type="ORF">CORC01_12302</name>
</gene>
<protein>
    <submittedName>
        <fullName evidence="1">O-methyltransferase</fullName>
    </submittedName>
</protein>
<evidence type="ECO:0000313" key="1">
    <source>
        <dbReference type="EMBL" id="OHE92375.1"/>
    </source>
</evidence>
<dbReference type="GO" id="GO:0008168">
    <property type="term" value="F:methyltransferase activity"/>
    <property type="evidence" value="ECO:0007669"/>
    <property type="project" value="UniProtKB-KW"/>
</dbReference>
<dbReference type="OrthoDB" id="3340390at2759"/>
<name>A0A1G4ATE0_9PEZI</name>
<accession>A0A1G4ATE0</accession>
<dbReference type="Proteomes" id="UP000176998">
    <property type="component" value="Unassembled WGS sequence"/>
</dbReference>
<dbReference type="AlphaFoldDB" id="A0A1G4ATE0"/>
<sequence>MRLPKVRSLSGRSIGMLTAIIIPQRQSTPPAKIPTIHEGVRSVGRIWMDTIFYPVTDRLINSADTSPVATSTIEVGGGIGHDLDEFFRKQSDAPCHHILQDLPHVLWKNPSPGPRPQNRADAA</sequence>
<keyword evidence="2" id="KW-1185">Reference proteome</keyword>
<dbReference type="GO" id="GO:0032259">
    <property type="term" value="P:methylation"/>
    <property type="evidence" value="ECO:0007669"/>
    <property type="project" value="UniProtKB-KW"/>
</dbReference>
<comment type="caution">
    <text evidence="1">The sequence shown here is derived from an EMBL/GenBank/DDBJ whole genome shotgun (WGS) entry which is preliminary data.</text>
</comment>
<dbReference type="Gene3D" id="3.40.50.150">
    <property type="entry name" value="Vaccinia Virus protein VP39"/>
    <property type="match status" value="1"/>
</dbReference>
<organism evidence="1 2">
    <name type="scientific">Colletotrichum orchidophilum</name>
    <dbReference type="NCBI Taxonomy" id="1209926"/>
    <lineage>
        <taxon>Eukaryota</taxon>
        <taxon>Fungi</taxon>
        <taxon>Dikarya</taxon>
        <taxon>Ascomycota</taxon>
        <taxon>Pezizomycotina</taxon>
        <taxon>Sordariomycetes</taxon>
        <taxon>Hypocreomycetidae</taxon>
        <taxon>Glomerellales</taxon>
        <taxon>Glomerellaceae</taxon>
        <taxon>Colletotrichum</taxon>
    </lineage>
</organism>
<dbReference type="EMBL" id="MJBS01000149">
    <property type="protein sequence ID" value="OHE92375.1"/>
    <property type="molecule type" value="Genomic_DNA"/>
</dbReference>
<proteinExistence type="predicted"/>
<dbReference type="GeneID" id="34565433"/>
<dbReference type="RefSeq" id="XP_022469544.1">
    <property type="nucleotide sequence ID" value="XM_022623923.1"/>
</dbReference>
<dbReference type="InterPro" id="IPR029063">
    <property type="entry name" value="SAM-dependent_MTases_sf"/>
</dbReference>
<keyword evidence="1" id="KW-0489">Methyltransferase</keyword>